<proteinExistence type="predicted"/>
<reference evidence="1 2" key="1">
    <citation type="submission" date="2024-06" db="EMBL/GenBank/DDBJ databases">
        <title>Sorghum-associated microbial communities from plants grown in Nebraska, USA.</title>
        <authorList>
            <person name="Schachtman D."/>
        </authorList>
    </citation>
    <scope>NUCLEOTIDE SEQUENCE [LARGE SCALE GENOMIC DNA]</scope>
    <source>
        <strain evidence="1 2">3207</strain>
    </source>
</reference>
<dbReference type="RefSeq" id="WP_354554263.1">
    <property type="nucleotide sequence ID" value="NZ_JBEPSM010000005.1"/>
</dbReference>
<evidence type="ECO:0000313" key="2">
    <source>
        <dbReference type="Proteomes" id="UP001549321"/>
    </source>
</evidence>
<gene>
    <name evidence="1" type="ORF">ABIE08_004535</name>
</gene>
<comment type="caution">
    <text evidence="1">The sequence shown here is derived from an EMBL/GenBank/DDBJ whole genome shotgun (WGS) entry which is preliminary data.</text>
</comment>
<organism evidence="1 2">
    <name type="scientific">Kaistia defluvii</name>
    <dbReference type="NCBI Taxonomy" id="410841"/>
    <lineage>
        <taxon>Bacteria</taxon>
        <taxon>Pseudomonadati</taxon>
        <taxon>Pseudomonadota</taxon>
        <taxon>Alphaproteobacteria</taxon>
        <taxon>Hyphomicrobiales</taxon>
        <taxon>Kaistiaceae</taxon>
        <taxon>Kaistia</taxon>
    </lineage>
</organism>
<keyword evidence="2" id="KW-1185">Reference proteome</keyword>
<dbReference type="Proteomes" id="UP001549321">
    <property type="component" value="Unassembled WGS sequence"/>
</dbReference>
<evidence type="ECO:0000313" key="1">
    <source>
        <dbReference type="EMBL" id="MET4636572.1"/>
    </source>
</evidence>
<name>A0ABV2R5K4_9HYPH</name>
<sequence length="81" mass="9178">MPLDARGWSPYRVFLTGRERGRLEDEIRKAPPRATLQVVPSLILAGLWVRGARWELCQAIDALKLQRDSACQNLTETDSLT</sequence>
<protein>
    <submittedName>
        <fullName evidence="1">Uncharacterized protein</fullName>
    </submittedName>
</protein>
<dbReference type="EMBL" id="JBEPSM010000005">
    <property type="protein sequence ID" value="MET4636572.1"/>
    <property type="molecule type" value="Genomic_DNA"/>
</dbReference>
<accession>A0ABV2R5K4</accession>